<dbReference type="EMBL" id="SLUN01000005">
    <property type="protein sequence ID" value="TCL73202.1"/>
    <property type="molecule type" value="Genomic_DNA"/>
</dbReference>
<keyword evidence="4 9" id="KW-0902">Two-component regulatory system</keyword>
<organism evidence="12 13">
    <name type="scientific">Hydrogenispora ethanolica</name>
    <dbReference type="NCBI Taxonomy" id="1082276"/>
    <lineage>
        <taxon>Bacteria</taxon>
        <taxon>Bacillati</taxon>
        <taxon>Bacillota</taxon>
        <taxon>Hydrogenispora</taxon>
    </lineage>
</organism>
<dbReference type="Pfam" id="PF00072">
    <property type="entry name" value="Response_reg"/>
    <property type="match status" value="1"/>
</dbReference>
<dbReference type="OrthoDB" id="9759232at2"/>
<reference evidence="12 13" key="1">
    <citation type="submission" date="2019-03" db="EMBL/GenBank/DDBJ databases">
        <title>Genomic Encyclopedia of Type Strains, Phase IV (KMG-IV): sequencing the most valuable type-strain genomes for metagenomic binning, comparative biology and taxonomic classification.</title>
        <authorList>
            <person name="Goeker M."/>
        </authorList>
    </citation>
    <scope>NUCLEOTIDE SEQUENCE [LARGE SCALE GENOMIC DNA]</scope>
    <source>
        <strain evidence="12 13">LX-B</strain>
    </source>
</reference>
<name>A0A4R1S4B5_HYDET</name>
<dbReference type="GO" id="GO:0000156">
    <property type="term" value="F:phosphorelay response regulator activity"/>
    <property type="evidence" value="ECO:0007669"/>
    <property type="project" value="TreeGrafter"/>
</dbReference>
<gene>
    <name evidence="12" type="ORF">EDC14_100564</name>
</gene>
<dbReference type="InterPro" id="IPR051271">
    <property type="entry name" value="2C-system_Tx_regulators"/>
</dbReference>
<evidence type="ECO:0000256" key="6">
    <source>
        <dbReference type="ARBA" id="ARBA00023125"/>
    </source>
</evidence>
<dbReference type="SUPFAM" id="SSF52172">
    <property type="entry name" value="CheY-like"/>
    <property type="match status" value="1"/>
</dbReference>
<dbReference type="AlphaFoldDB" id="A0A4R1S4B5"/>
<dbReference type="Proteomes" id="UP000295008">
    <property type="component" value="Unassembled WGS sequence"/>
</dbReference>
<dbReference type="SUPFAM" id="SSF46785">
    <property type="entry name" value="Winged helix' DNA-binding domain"/>
    <property type="match status" value="1"/>
</dbReference>
<evidence type="ECO:0000256" key="9">
    <source>
        <dbReference type="PIRNR" id="PIRNR006171"/>
    </source>
</evidence>
<evidence type="ECO:0000256" key="5">
    <source>
        <dbReference type="ARBA" id="ARBA00023015"/>
    </source>
</evidence>
<dbReference type="InterPro" id="IPR001789">
    <property type="entry name" value="Sig_transdc_resp-reg_receiver"/>
</dbReference>
<feature type="modified residue" description="4-aspartylphosphate" evidence="10">
    <location>
        <position position="56"/>
    </location>
</feature>
<accession>A0A4R1S4B5</accession>
<evidence type="ECO:0000313" key="13">
    <source>
        <dbReference type="Proteomes" id="UP000295008"/>
    </source>
</evidence>
<evidence type="ECO:0000259" key="11">
    <source>
        <dbReference type="PROSITE" id="PS50110"/>
    </source>
</evidence>
<dbReference type="PANTHER" id="PTHR45526:SF1">
    <property type="entry name" value="TRANSCRIPTIONAL REGULATORY PROTEIN DCUR-RELATED"/>
    <property type="match status" value="1"/>
</dbReference>
<evidence type="ECO:0000256" key="1">
    <source>
        <dbReference type="ARBA" id="ARBA00004496"/>
    </source>
</evidence>
<comment type="subcellular location">
    <subcellularLocation>
        <location evidence="1 9">Cytoplasm</location>
    </subcellularLocation>
</comment>
<dbReference type="GO" id="GO:0003677">
    <property type="term" value="F:DNA binding"/>
    <property type="evidence" value="ECO:0007669"/>
    <property type="project" value="UniProtKB-KW"/>
</dbReference>
<feature type="domain" description="Response regulatory" evidence="11">
    <location>
        <begin position="5"/>
        <end position="121"/>
    </location>
</feature>
<dbReference type="Gene3D" id="3.40.50.2300">
    <property type="match status" value="1"/>
</dbReference>
<evidence type="ECO:0000256" key="8">
    <source>
        <dbReference type="ARBA" id="ARBA00023163"/>
    </source>
</evidence>
<dbReference type="InterPro" id="IPR011006">
    <property type="entry name" value="CheY-like_superfamily"/>
</dbReference>
<dbReference type="Pfam" id="PF08279">
    <property type="entry name" value="HTH_11"/>
    <property type="match status" value="1"/>
</dbReference>
<keyword evidence="3 10" id="KW-0597">Phosphoprotein</keyword>
<dbReference type="RefSeq" id="WP_132013360.1">
    <property type="nucleotide sequence ID" value="NZ_SLUN01000005.1"/>
</dbReference>
<dbReference type="InterPro" id="IPR036390">
    <property type="entry name" value="WH_DNA-bd_sf"/>
</dbReference>
<dbReference type="InterPro" id="IPR013196">
    <property type="entry name" value="HTH_11"/>
</dbReference>
<comment type="caution">
    <text evidence="12">The sequence shown here is derived from an EMBL/GenBank/DDBJ whole genome shotgun (WGS) entry which is preliminary data.</text>
</comment>
<evidence type="ECO:0000256" key="3">
    <source>
        <dbReference type="ARBA" id="ARBA00022553"/>
    </source>
</evidence>
<dbReference type="InterPro" id="IPR024187">
    <property type="entry name" value="Sig_transdc_resp-reg_cit/mal"/>
</dbReference>
<dbReference type="InterPro" id="IPR036388">
    <property type="entry name" value="WH-like_DNA-bd_sf"/>
</dbReference>
<dbReference type="Gene3D" id="1.10.10.10">
    <property type="entry name" value="Winged helix-like DNA-binding domain superfamily/Winged helix DNA-binding domain"/>
    <property type="match status" value="1"/>
</dbReference>
<evidence type="ECO:0000256" key="2">
    <source>
        <dbReference type="ARBA" id="ARBA00022490"/>
    </source>
</evidence>
<keyword evidence="6 9" id="KW-0238">DNA-binding</keyword>
<evidence type="ECO:0000256" key="7">
    <source>
        <dbReference type="ARBA" id="ARBA00023159"/>
    </source>
</evidence>
<keyword evidence="5 9" id="KW-0805">Transcription regulation</keyword>
<evidence type="ECO:0000256" key="4">
    <source>
        <dbReference type="ARBA" id="ARBA00023012"/>
    </source>
</evidence>
<dbReference type="GO" id="GO:0005737">
    <property type="term" value="C:cytoplasm"/>
    <property type="evidence" value="ECO:0007669"/>
    <property type="project" value="UniProtKB-SubCell"/>
</dbReference>
<keyword evidence="8 9" id="KW-0804">Transcription</keyword>
<sequence>MRKISVLIVEDDPMVIEITREFLKEEADFVAVGSARSGQEAVRLTRELAPELILLDNFLPDFNGTAVIEQIRTFNKTVDFIMITAAKEVPLVQECFRLGIRDYLIKPYLKQRFLESLQQYKQFLTALNQSEVSQSDLDRIGARQRRAVAPKGFSPLTEEKIHAILKAQKNGITAEELATAVGITTVSARRYLKLLQEQNKVEYDLIYGKQGRPTYLYRSAEE</sequence>
<evidence type="ECO:0000313" key="12">
    <source>
        <dbReference type="EMBL" id="TCL73202.1"/>
    </source>
</evidence>
<keyword evidence="7 9" id="KW-0010">Activator</keyword>
<proteinExistence type="predicted"/>
<dbReference type="SMART" id="SM00448">
    <property type="entry name" value="REC"/>
    <property type="match status" value="1"/>
</dbReference>
<keyword evidence="13" id="KW-1185">Reference proteome</keyword>
<dbReference type="GO" id="GO:0003700">
    <property type="term" value="F:DNA-binding transcription factor activity"/>
    <property type="evidence" value="ECO:0007669"/>
    <property type="project" value="InterPro"/>
</dbReference>
<keyword evidence="2 9" id="KW-0963">Cytoplasm</keyword>
<dbReference type="PROSITE" id="PS50110">
    <property type="entry name" value="RESPONSE_REGULATORY"/>
    <property type="match status" value="1"/>
</dbReference>
<dbReference type="PIRSF" id="PIRSF006171">
    <property type="entry name" value="RR_citrat_malat"/>
    <property type="match status" value="1"/>
</dbReference>
<protein>
    <recommendedName>
        <fullName evidence="9">Transcriptional regulatory protein</fullName>
    </recommendedName>
</protein>
<evidence type="ECO:0000256" key="10">
    <source>
        <dbReference type="PROSITE-ProRule" id="PRU00169"/>
    </source>
</evidence>
<dbReference type="PANTHER" id="PTHR45526">
    <property type="entry name" value="TRANSCRIPTIONAL REGULATORY PROTEIN DPIA"/>
    <property type="match status" value="1"/>
</dbReference>